<accession>A0AAV2ET00</accession>
<protein>
    <submittedName>
        <fullName evidence="1">Uncharacterized protein</fullName>
    </submittedName>
</protein>
<dbReference type="EMBL" id="OZ034818">
    <property type="protein sequence ID" value="CAL1388550.1"/>
    <property type="molecule type" value="Genomic_DNA"/>
</dbReference>
<name>A0AAV2ET00_9ROSI</name>
<evidence type="ECO:0000313" key="1">
    <source>
        <dbReference type="EMBL" id="CAL1388550.1"/>
    </source>
</evidence>
<sequence>MATTDSCSGCFADGEEEGWFRVSLYSVWLVVQSPDSAVPTADALDFRVSSFSATGWFSLQLLTPEERKKGMNQWEGGGGRKRLGSAVWGLGNWGFWNFYYF</sequence>
<keyword evidence="2" id="KW-1185">Reference proteome</keyword>
<evidence type="ECO:0000313" key="2">
    <source>
        <dbReference type="Proteomes" id="UP001497516"/>
    </source>
</evidence>
<proteinExistence type="predicted"/>
<dbReference type="Proteomes" id="UP001497516">
    <property type="component" value="Chromosome 5"/>
</dbReference>
<organism evidence="1 2">
    <name type="scientific">Linum trigynum</name>
    <dbReference type="NCBI Taxonomy" id="586398"/>
    <lineage>
        <taxon>Eukaryota</taxon>
        <taxon>Viridiplantae</taxon>
        <taxon>Streptophyta</taxon>
        <taxon>Embryophyta</taxon>
        <taxon>Tracheophyta</taxon>
        <taxon>Spermatophyta</taxon>
        <taxon>Magnoliopsida</taxon>
        <taxon>eudicotyledons</taxon>
        <taxon>Gunneridae</taxon>
        <taxon>Pentapetalae</taxon>
        <taxon>rosids</taxon>
        <taxon>fabids</taxon>
        <taxon>Malpighiales</taxon>
        <taxon>Linaceae</taxon>
        <taxon>Linum</taxon>
    </lineage>
</organism>
<reference evidence="1 2" key="1">
    <citation type="submission" date="2024-04" db="EMBL/GenBank/DDBJ databases">
        <authorList>
            <person name="Fracassetti M."/>
        </authorList>
    </citation>
    <scope>NUCLEOTIDE SEQUENCE [LARGE SCALE GENOMIC DNA]</scope>
</reference>
<dbReference type="AlphaFoldDB" id="A0AAV2ET00"/>
<gene>
    <name evidence="1" type="ORF">LTRI10_LOCUS29475</name>
</gene>